<evidence type="ECO:0000313" key="3">
    <source>
        <dbReference type="EMBL" id="PLW08727.1"/>
    </source>
</evidence>
<keyword evidence="4" id="KW-1185">Reference proteome</keyword>
<feature type="domain" description="Myb/SANT-like" evidence="2">
    <location>
        <begin position="2"/>
        <end position="58"/>
    </location>
</feature>
<dbReference type="Proteomes" id="UP000235388">
    <property type="component" value="Unassembled WGS sequence"/>
</dbReference>
<accession>A0A2N5S644</accession>
<sequence length="236" mass="26523">MNRVNNQFKLNLNCNQLKNAKNKLRNVYVDVKFLRERSGFGWDNEKQVPTADSVVWAKLLTSHPRRAFAKYKDKPFPLYDLAHQVFSGTFATGKSAAENLPNLKDGLEADTTPTNQEGKRPAKTTKQPAMILDPDDSNLEINPPLSAQQMKRTRKGKNEDIKADLGGLTNAIEKLAKKKQSKTSQPPPKTCNENAMEQCSTMFANDISDKEYLSFIGVLEDENKARTFLTLAYSPI</sequence>
<dbReference type="Pfam" id="PF12776">
    <property type="entry name" value="Myb_DNA-bind_3"/>
    <property type="match status" value="1"/>
</dbReference>
<dbReference type="PANTHER" id="PTHR47072">
    <property type="match status" value="1"/>
</dbReference>
<dbReference type="InterPro" id="IPR024752">
    <property type="entry name" value="Myb/SANT-like_dom"/>
</dbReference>
<dbReference type="STRING" id="200324.A0A2N5S644"/>
<reference evidence="3 4" key="1">
    <citation type="submission" date="2017-11" db="EMBL/GenBank/DDBJ databases">
        <title>De novo assembly and phasing of dikaryotic genomes from two isolates of Puccinia coronata f. sp. avenae, the causal agent of oat crown rust.</title>
        <authorList>
            <person name="Miller M.E."/>
            <person name="Zhang Y."/>
            <person name="Omidvar V."/>
            <person name="Sperschneider J."/>
            <person name="Schwessinger B."/>
            <person name="Raley C."/>
            <person name="Palmer J.M."/>
            <person name="Garnica D."/>
            <person name="Upadhyaya N."/>
            <person name="Rathjen J."/>
            <person name="Taylor J.M."/>
            <person name="Park R.F."/>
            <person name="Dodds P.N."/>
            <person name="Hirsch C.D."/>
            <person name="Kianian S.F."/>
            <person name="Figueroa M."/>
        </authorList>
    </citation>
    <scope>NUCLEOTIDE SEQUENCE [LARGE SCALE GENOMIC DNA]</scope>
    <source>
        <strain evidence="3">12NC29</strain>
    </source>
</reference>
<organism evidence="3 4">
    <name type="scientific">Puccinia coronata f. sp. avenae</name>
    <dbReference type="NCBI Taxonomy" id="200324"/>
    <lineage>
        <taxon>Eukaryota</taxon>
        <taxon>Fungi</taxon>
        <taxon>Dikarya</taxon>
        <taxon>Basidiomycota</taxon>
        <taxon>Pucciniomycotina</taxon>
        <taxon>Pucciniomycetes</taxon>
        <taxon>Pucciniales</taxon>
        <taxon>Pucciniaceae</taxon>
        <taxon>Puccinia</taxon>
    </lineage>
</organism>
<dbReference type="AlphaFoldDB" id="A0A2N5S644"/>
<dbReference type="PANTHER" id="PTHR47072:SF4">
    <property type="entry name" value="MYB_SANT-LIKE DOMAIN-CONTAINING PROTEIN"/>
    <property type="match status" value="1"/>
</dbReference>
<name>A0A2N5S644_9BASI</name>
<evidence type="ECO:0000259" key="2">
    <source>
        <dbReference type="Pfam" id="PF12776"/>
    </source>
</evidence>
<evidence type="ECO:0000256" key="1">
    <source>
        <dbReference type="SAM" id="MobiDB-lite"/>
    </source>
</evidence>
<dbReference type="EMBL" id="PGCJ01001144">
    <property type="protein sequence ID" value="PLW08727.1"/>
    <property type="molecule type" value="Genomic_DNA"/>
</dbReference>
<comment type="caution">
    <text evidence="3">The sequence shown here is derived from an EMBL/GenBank/DDBJ whole genome shotgun (WGS) entry which is preliminary data.</text>
</comment>
<gene>
    <name evidence="3" type="ORF">PCANC_26127</name>
</gene>
<proteinExistence type="predicted"/>
<evidence type="ECO:0000313" key="4">
    <source>
        <dbReference type="Proteomes" id="UP000235388"/>
    </source>
</evidence>
<dbReference type="OrthoDB" id="76215at2759"/>
<protein>
    <recommendedName>
        <fullName evidence="2">Myb/SANT-like domain-containing protein</fullName>
    </recommendedName>
</protein>
<feature type="region of interest" description="Disordered" evidence="1">
    <location>
        <begin position="101"/>
        <end position="142"/>
    </location>
</feature>